<dbReference type="PANTHER" id="PTHR24173:SF74">
    <property type="entry name" value="ANKYRIN REPEAT DOMAIN-CONTAINING PROTEIN 16"/>
    <property type="match status" value="1"/>
</dbReference>
<evidence type="ECO:0000256" key="1">
    <source>
        <dbReference type="ARBA" id="ARBA00022737"/>
    </source>
</evidence>
<feature type="repeat" description="ANK" evidence="3">
    <location>
        <begin position="519"/>
        <end position="551"/>
    </location>
</feature>
<dbReference type="EMBL" id="BMZS01000015">
    <property type="protein sequence ID" value="GHD62746.1"/>
    <property type="molecule type" value="Genomic_DNA"/>
</dbReference>
<keyword evidence="1" id="KW-0677">Repeat</keyword>
<evidence type="ECO:0000313" key="6">
    <source>
        <dbReference type="Proteomes" id="UP000630353"/>
    </source>
</evidence>
<dbReference type="Pfam" id="PF12796">
    <property type="entry name" value="Ank_2"/>
    <property type="match status" value="3"/>
</dbReference>
<dbReference type="PROSITE" id="PS50297">
    <property type="entry name" value="ANK_REP_REGION"/>
    <property type="match status" value="3"/>
</dbReference>
<dbReference type="PROSITE" id="PS50088">
    <property type="entry name" value="ANK_REPEAT"/>
    <property type="match status" value="4"/>
</dbReference>
<name>A0A918XXH3_9PROT</name>
<evidence type="ECO:0000313" key="5">
    <source>
        <dbReference type="EMBL" id="GHD62746.1"/>
    </source>
</evidence>
<dbReference type="Proteomes" id="UP000630353">
    <property type="component" value="Unassembled WGS sequence"/>
</dbReference>
<reference evidence="5" key="1">
    <citation type="journal article" date="2014" name="Int. J. Syst. Evol. Microbiol.">
        <title>Complete genome sequence of Corynebacterium casei LMG S-19264T (=DSM 44701T), isolated from a smear-ripened cheese.</title>
        <authorList>
            <consortium name="US DOE Joint Genome Institute (JGI-PGF)"/>
            <person name="Walter F."/>
            <person name="Albersmeier A."/>
            <person name="Kalinowski J."/>
            <person name="Ruckert C."/>
        </authorList>
    </citation>
    <scope>NUCLEOTIDE SEQUENCE</scope>
    <source>
        <strain evidence="5">KCTC 42651</strain>
    </source>
</reference>
<reference evidence="5" key="2">
    <citation type="submission" date="2020-09" db="EMBL/GenBank/DDBJ databases">
        <authorList>
            <person name="Sun Q."/>
            <person name="Kim S."/>
        </authorList>
    </citation>
    <scope>NUCLEOTIDE SEQUENCE</scope>
    <source>
        <strain evidence="5">KCTC 42651</strain>
    </source>
</reference>
<feature type="repeat" description="ANK" evidence="3">
    <location>
        <begin position="821"/>
        <end position="853"/>
    </location>
</feature>
<feature type="region of interest" description="Disordered" evidence="4">
    <location>
        <begin position="983"/>
        <end position="1012"/>
    </location>
</feature>
<evidence type="ECO:0000256" key="3">
    <source>
        <dbReference type="PROSITE-ProRule" id="PRU00023"/>
    </source>
</evidence>
<dbReference type="InterPro" id="IPR002110">
    <property type="entry name" value="Ankyrin_rpt"/>
</dbReference>
<gene>
    <name evidence="5" type="ORF">GCM10017083_51960</name>
</gene>
<dbReference type="Gene3D" id="1.25.40.20">
    <property type="entry name" value="Ankyrin repeat-containing domain"/>
    <property type="match status" value="3"/>
</dbReference>
<sequence>MSEAGPARGMEAQQRVNAFFKACGGPSLLLCAHAAVLERLRPEPLALIRRNFLPPVYAARADLDADVLYGPLADPQGNDYFAIDKEVRRILLTALDAYGGRNGNAGFLTSQVARFLRYYARWARDRDQVRLVSDPRFEGYLDELDWVALGFDEPDKAAAIVDGLLDGLDADGPASSVRIDVGTPAALLSLPMKSRSSRLAGLQALEYARRGEIAQARRLIEPFASLPASLRGDGGRTFSSLLGGYESGADADRADRRDARASTVSEHAPPPSMAAGRAEPSTIPDDAEDSDLHVAVRSGDADRLLICLETRTFDLDAPGADGKSPLRIAAELGLLQQIGDLIEAGADIDLADATGVPPLIAAIDENQEPAFALLLEHGADPNARRSNGTTALMAAVSGIRTGMTGVLLDREVELSPTNERGHGVLEIAAAVGDLPLFTTLTERGCRIEPRSLPGFSLMQCAAYGGHPDIIGAVVAAGADPNGDEHADWPTVAIAAFRNRAHGVDALIDLGADPDRATSDGWTPLMIAASLNLADVVSGLLRHGADPNVAKSPDGYTALLVACYPERADGLRALLTSRWLDRRQVGRDRRSALLIAVQSGDPAVVRALLEDDAIERNARTDHLPPIWKAIELDKPEILALLYADPLVSTRLRRDGDTVMDWAVKTHNVPAIRALLARRPRLDDVDQAGDTLIMKAVARFDPKVADDCERILRLLLEAGAPVEAPLEHPERVPIWEAIRRDNQAFVRLLIEYGADVHVPGPSRQTLLHVAPADLVDLLVERGLSPKAPDADGLTPLMSAARVGASDRVQALLRHTDPNTVTTAGWSALHFAARHGDADLIDLLTKAGAAVDLSSEVPPRTPLQAAAEVGAREACVRLVENRADIDRHTALSATPLLLAIGNGQFTTAVELIRRGASLAIVDPRTGASALDVFERRAGFEAEAGIGDAQTTALLATLLSSERAPSTLPVPPPPAALAGRETEVLPAGDGATEGEVPQRGPASGVPSEPGPTAADPQALANGVLVAGLDAAPESAGLPAPWTAVSGAEHSRFLAQIRPVDGKHQVPDEHTQVASTTLPFYRDVRLIRVRDRLWEHRHLAIFYLSHGPSLYRLNGTSPPIHEVNAKAGLSITEANALAYLRFFCFFVRGEEGPFYILESTADPCLNPALSPRAVEVVRNTIRPASLEGRNGRGHFLADAVIAYSNALFIGNFGIQPTGMIDMIDDEPIAADLNARVVDVPVS</sequence>
<organism evidence="5 6">
    <name type="scientific">Thalassobaculum fulvum</name>
    <dbReference type="NCBI Taxonomy" id="1633335"/>
    <lineage>
        <taxon>Bacteria</taxon>
        <taxon>Pseudomonadati</taxon>
        <taxon>Pseudomonadota</taxon>
        <taxon>Alphaproteobacteria</taxon>
        <taxon>Rhodospirillales</taxon>
        <taxon>Thalassobaculaceae</taxon>
        <taxon>Thalassobaculum</taxon>
    </lineage>
</organism>
<feature type="region of interest" description="Disordered" evidence="4">
    <location>
        <begin position="249"/>
        <end position="287"/>
    </location>
</feature>
<evidence type="ECO:0000256" key="4">
    <source>
        <dbReference type="SAM" id="MobiDB-lite"/>
    </source>
</evidence>
<dbReference type="PANTHER" id="PTHR24173">
    <property type="entry name" value="ANKYRIN REPEAT CONTAINING"/>
    <property type="match status" value="1"/>
</dbReference>
<protein>
    <recommendedName>
        <fullName evidence="7">Ankyrin repeat</fullName>
    </recommendedName>
</protein>
<accession>A0A918XXH3</accession>
<comment type="caution">
    <text evidence="5">The sequence shown here is derived from an EMBL/GenBank/DDBJ whole genome shotgun (WGS) entry which is preliminary data.</text>
</comment>
<feature type="repeat" description="ANK" evidence="3">
    <location>
        <begin position="354"/>
        <end position="386"/>
    </location>
</feature>
<evidence type="ECO:0008006" key="7">
    <source>
        <dbReference type="Google" id="ProtNLM"/>
    </source>
</evidence>
<dbReference type="AlphaFoldDB" id="A0A918XXH3"/>
<keyword evidence="6" id="KW-1185">Reference proteome</keyword>
<keyword evidence="2 3" id="KW-0040">ANK repeat</keyword>
<dbReference type="SMART" id="SM00248">
    <property type="entry name" value="ANK"/>
    <property type="match status" value="16"/>
</dbReference>
<evidence type="ECO:0000256" key="2">
    <source>
        <dbReference type="ARBA" id="ARBA00023043"/>
    </source>
</evidence>
<proteinExistence type="predicted"/>
<feature type="repeat" description="ANK" evidence="3">
    <location>
        <begin position="321"/>
        <end position="353"/>
    </location>
</feature>
<dbReference type="InterPro" id="IPR036770">
    <property type="entry name" value="Ankyrin_rpt-contain_sf"/>
</dbReference>
<dbReference type="SUPFAM" id="SSF48403">
    <property type="entry name" value="Ankyrin repeat"/>
    <property type="match status" value="2"/>
</dbReference>
<dbReference type="RefSeq" id="WP_189995260.1">
    <property type="nucleotide sequence ID" value="NZ_BMZS01000015.1"/>
</dbReference>
<feature type="compositionally biased region" description="Basic and acidic residues" evidence="4">
    <location>
        <begin position="250"/>
        <end position="260"/>
    </location>
</feature>